<comment type="caution">
    <text evidence="2">The sequence shown here is derived from an EMBL/GenBank/DDBJ whole genome shotgun (WGS) entry which is preliminary data.</text>
</comment>
<organism evidence="2 3">
    <name type="scientific">Microbacterium stercoris</name>
    <dbReference type="NCBI Taxonomy" id="2820289"/>
    <lineage>
        <taxon>Bacteria</taxon>
        <taxon>Bacillati</taxon>
        <taxon>Actinomycetota</taxon>
        <taxon>Actinomycetes</taxon>
        <taxon>Micrococcales</taxon>
        <taxon>Microbacteriaceae</taxon>
        <taxon>Microbacterium</taxon>
    </lineage>
</organism>
<protein>
    <recommendedName>
        <fullName evidence="4">Methylamine utilization protein</fullName>
    </recommendedName>
</protein>
<dbReference type="RefSeq" id="WP_208504710.1">
    <property type="nucleotide sequence ID" value="NZ_JAGFOA010000006.1"/>
</dbReference>
<keyword evidence="1" id="KW-1133">Transmembrane helix</keyword>
<feature type="transmembrane region" description="Helical" evidence="1">
    <location>
        <begin position="114"/>
        <end position="138"/>
    </location>
</feature>
<keyword evidence="1" id="KW-0812">Transmembrane</keyword>
<accession>A0A939QN30</accession>
<feature type="transmembrane region" description="Helical" evidence="1">
    <location>
        <begin position="185"/>
        <end position="202"/>
    </location>
</feature>
<dbReference type="EMBL" id="JAGFOA010000006">
    <property type="protein sequence ID" value="MBO3664752.1"/>
    <property type="molecule type" value="Genomic_DNA"/>
</dbReference>
<feature type="transmembrane region" description="Helical" evidence="1">
    <location>
        <begin position="208"/>
        <end position="230"/>
    </location>
</feature>
<evidence type="ECO:0000313" key="2">
    <source>
        <dbReference type="EMBL" id="MBO3664752.1"/>
    </source>
</evidence>
<name>A0A939QN30_9MICO</name>
<evidence type="ECO:0008006" key="4">
    <source>
        <dbReference type="Google" id="ProtNLM"/>
    </source>
</evidence>
<feature type="transmembrane region" description="Helical" evidence="1">
    <location>
        <begin position="71"/>
        <end position="93"/>
    </location>
</feature>
<feature type="transmembrane region" description="Helical" evidence="1">
    <location>
        <begin position="38"/>
        <end position="59"/>
    </location>
</feature>
<reference evidence="2" key="1">
    <citation type="submission" date="2021-03" db="EMBL/GenBank/DDBJ databases">
        <title>Microbacterium sp. nov., a novel actinobacterium isolated from cow dung.</title>
        <authorList>
            <person name="Zhang L."/>
        </authorList>
    </citation>
    <scope>NUCLEOTIDE SEQUENCE</scope>
    <source>
        <strain evidence="2">NEAU-LLB</strain>
    </source>
</reference>
<evidence type="ECO:0000256" key="1">
    <source>
        <dbReference type="SAM" id="Phobius"/>
    </source>
</evidence>
<gene>
    <name evidence="2" type="ORF">J5V96_14735</name>
</gene>
<dbReference type="Proteomes" id="UP000680132">
    <property type="component" value="Unassembled WGS sequence"/>
</dbReference>
<evidence type="ECO:0000313" key="3">
    <source>
        <dbReference type="Proteomes" id="UP000680132"/>
    </source>
</evidence>
<keyword evidence="3" id="KW-1185">Reference proteome</keyword>
<feature type="transmembrane region" description="Helical" evidence="1">
    <location>
        <begin position="144"/>
        <end position="164"/>
    </location>
</feature>
<sequence>MTTIETSLLSGLSHPVLQTDLPALRPTVRQSVPIRVRAILPITAALAGAGAALAVAPGAGTALTASVVGTALLTAIAANWSTCGMSVAGVVAAPKQPDRAGGSTPVRRLGWHALGSVLTGAPTGAAIGAIGMALSAVIAPGWALVVWALVAVLYGLHELGALRMPTPMRRRQLPRHLRRTMAPRAVSFLYGAIIGPGFLIFIRSSAYYLLVAGVILAGSPLLGATLFTVVSLGRCLPSVAAILHTRAGGTMPGFLSAMCLVDRRVQAITGAGLIGLAAFALVALIS</sequence>
<feature type="transmembrane region" description="Helical" evidence="1">
    <location>
        <begin position="265"/>
        <end position="285"/>
    </location>
</feature>
<keyword evidence="1" id="KW-0472">Membrane</keyword>
<proteinExistence type="predicted"/>
<dbReference type="AlphaFoldDB" id="A0A939QN30"/>